<evidence type="ECO:0000313" key="9">
    <source>
        <dbReference type="Proteomes" id="UP000800040"/>
    </source>
</evidence>
<dbReference type="PANTHER" id="PTHR33048:SF160">
    <property type="entry name" value="SAT4 FAMILY MEMBRANE PROTEIN"/>
    <property type="match status" value="1"/>
</dbReference>
<dbReference type="OrthoDB" id="5283415at2759"/>
<name>A0A6A5KF65_9PLEO</name>
<feature type="transmembrane region" description="Helical" evidence="6">
    <location>
        <begin position="90"/>
        <end position="112"/>
    </location>
</feature>
<dbReference type="InterPro" id="IPR049326">
    <property type="entry name" value="Rhodopsin_dom_fungi"/>
</dbReference>
<evidence type="ECO:0000259" key="7">
    <source>
        <dbReference type="Pfam" id="PF20684"/>
    </source>
</evidence>
<keyword evidence="9" id="KW-1185">Reference proteome</keyword>
<keyword evidence="2 6" id="KW-0812">Transmembrane</keyword>
<keyword evidence="3 6" id="KW-1133">Transmembrane helix</keyword>
<evidence type="ECO:0000256" key="6">
    <source>
        <dbReference type="SAM" id="Phobius"/>
    </source>
</evidence>
<protein>
    <recommendedName>
        <fullName evidence="7">Rhodopsin domain-containing protein</fullName>
    </recommendedName>
</protein>
<organism evidence="8 9">
    <name type="scientific">Decorospora gaudefroyi</name>
    <dbReference type="NCBI Taxonomy" id="184978"/>
    <lineage>
        <taxon>Eukaryota</taxon>
        <taxon>Fungi</taxon>
        <taxon>Dikarya</taxon>
        <taxon>Ascomycota</taxon>
        <taxon>Pezizomycotina</taxon>
        <taxon>Dothideomycetes</taxon>
        <taxon>Pleosporomycetidae</taxon>
        <taxon>Pleosporales</taxon>
        <taxon>Pleosporineae</taxon>
        <taxon>Pleosporaceae</taxon>
        <taxon>Decorospora</taxon>
    </lineage>
</organism>
<accession>A0A6A5KF65</accession>
<evidence type="ECO:0000256" key="2">
    <source>
        <dbReference type="ARBA" id="ARBA00022692"/>
    </source>
</evidence>
<feature type="transmembrane region" description="Helical" evidence="6">
    <location>
        <begin position="166"/>
        <end position="192"/>
    </location>
</feature>
<feature type="transmembrane region" description="Helical" evidence="6">
    <location>
        <begin position="119"/>
        <end position="146"/>
    </location>
</feature>
<feature type="transmembrane region" description="Helical" evidence="6">
    <location>
        <begin position="12"/>
        <end position="31"/>
    </location>
</feature>
<dbReference type="AlphaFoldDB" id="A0A6A5KF65"/>
<dbReference type="EMBL" id="ML975306">
    <property type="protein sequence ID" value="KAF1834147.1"/>
    <property type="molecule type" value="Genomic_DNA"/>
</dbReference>
<comment type="subcellular location">
    <subcellularLocation>
        <location evidence="1">Membrane</location>
        <topology evidence="1">Multi-pass membrane protein</topology>
    </subcellularLocation>
</comment>
<dbReference type="InterPro" id="IPR052337">
    <property type="entry name" value="SAT4-like"/>
</dbReference>
<reference evidence="8" key="1">
    <citation type="submission" date="2020-01" db="EMBL/GenBank/DDBJ databases">
        <authorList>
            <consortium name="DOE Joint Genome Institute"/>
            <person name="Haridas S."/>
            <person name="Albert R."/>
            <person name="Binder M."/>
            <person name="Bloem J."/>
            <person name="Labutti K."/>
            <person name="Salamov A."/>
            <person name="Andreopoulos B."/>
            <person name="Baker S.E."/>
            <person name="Barry K."/>
            <person name="Bills G."/>
            <person name="Bluhm B.H."/>
            <person name="Cannon C."/>
            <person name="Castanera R."/>
            <person name="Culley D.E."/>
            <person name="Daum C."/>
            <person name="Ezra D."/>
            <person name="Gonzalez J.B."/>
            <person name="Henrissat B."/>
            <person name="Kuo A."/>
            <person name="Liang C."/>
            <person name="Lipzen A."/>
            <person name="Lutzoni F."/>
            <person name="Magnuson J."/>
            <person name="Mondo S."/>
            <person name="Nolan M."/>
            <person name="Ohm R."/>
            <person name="Pangilinan J."/>
            <person name="Park H.-J."/>
            <person name="Ramirez L."/>
            <person name="Alfaro M."/>
            <person name="Sun H."/>
            <person name="Tritt A."/>
            <person name="Yoshinaga Y."/>
            <person name="Zwiers L.-H."/>
            <person name="Turgeon B.G."/>
            <person name="Goodwin S.B."/>
            <person name="Spatafora J.W."/>
            <person name="Crous P.W."/>
            <person name="Grigoriev I.V."/>
        </authorList>
    </citation>
    <scope>NUCLEOTIDE SEQUENCE</scope>
    <source>
        <strain evidence="8">P77</strain>
    </source>
</reference>
<evidence type="ECO:0000256" key="5">
    <source>
        <dbReference type="ARBA" id="ARBA00038359"/>
    </source>
</evidence>
<dbReference type="GO" id="GO:0016020">
    <property type="term" value="C:membrane"/>
    <property type="evidence" value="ECO:0007669"/>
    <property type="project" value="UniProtKB-SubCell"/>
</dbReference>
<evidence type="ECO:0000313" key="8">
    <source>
        <dbReference type="EMBL" id="KAF1834147.1"/>
    </source>
</evidence>
<sequence>MAGTGLQPLNIFLIVFPFILSFTIVSIRVWRKIKASQFVIEDALLVAAEVLLVALTATVWEFVLISYAGYHAEDIPKGAINVVDILRWRYINNAIYNPILGLAKISFLITLLKLRSQNCLIILSLWTLIVVNILFVFAATLGDIFFCWPIHKYWLQSTPGTCGDSASYIFGVIGVTIATDVLVSLIPAWIIYDLQMSLKHKAGVIVFLTLPLAVTAIGCYRLHLFVVIFSLPTVSAENPYNVRNGLLNVEANLGVIAACGPTIKWILGRFIPYFDTTPSTNPYTPNASSHLRQRSRGYVKSNGDIELRSEGVHTLYPRSVRNSCWKTGDDDADSEKQCIAVESGKDIRKTTVLEWGSVEELAPNSELHGKVRQE</sequence>
<evidence type="ECO:0000256" key="1">
    <source>
        <dbReference type="ARBA" id="ARBA00004141"/>
    </source>
</evidence>
<dbReference type="Proteomes" id="UP000800040">
    <property type="component" value="Unassembled WGS sequence"/>
</dbReference>
<evidence type="ECO:0000256" key="3">
    <source>
        <dbReference type="ARBA" id="ARBA00022989"/>
    </source>
</evidence>
<proteinExistence type="inferred from homology"/>
<evidence type="ECO:0000256" key="4">
    <source>
        <dbReference type="ARBA" id="ARBA00023136"/>
    </source>
</evidence>
<dbReference type="PANTHER" id="PTHR33048">
    <property type="entry name" value="PTH11-LIKE INTEGRAL MEMBRANE PROTEIN (AFU_ORTHOLOGUE AFUA_5G11245)"/>
    <property type="match status" value="1"/>
</dbReference>
<gene>
    <name evidence="8" type="ORF">BDW02DRAFT_347037</name>
</gene>
<keyword evidence="4 6" id="KW-0472">Membrane</keyword>
<feature type="transmembrane region" description="Helical" evidence="6">
    <location>
        <begin position="43"/>
        <end position="70"/>
    </location>
</feature>
<dbReference type="Pfam" id="PF20684">
    <property type="entry name" value="Fung_rhodopsin"/>
    <property type="match status" value="1"/>
</dbReference>
<comment type="similarity">
    <text evidence="5">Belongs to the SAT4 family.</text>
</comment>
<feature type="transmembrane region" description="Helical" evidence="6">
    <location>
        <begin position="204"/>
        <end position="231"/>
    </location>
</feature>
<feature type="domain" description="Rhodopsin" evidence="7">
    <location>
        <begin position="27"/>
        <end position="267"/>
    </location>
</feature>